<keyword evidence="2" id="KW-1185">Reference proteome</keyword>
<protein>
    <recommendedName>
        <fullName evidence="3">BED-type domain-containing protein</fullName>
    </recommendedName>
</protein>
<proteinExistence type="predicted"/>
<organism evidence="1 2">
    <name type="scientific">Phytophthora megakarya</name>
    <dbReference type="NCBI Taxonomy" id="4795"/>
    <lineage>
        <taxon>Eukaryota</taxon>
        <taxon>Sar</taxon>
        <taxon>Stramenopiles</taxon>
        <taxon>Oomycota</taxon>
        <taxon>Peronosporomycetes</taxon>
        <taxon>Peronosporales</taxon>
        <taxon>Peronosporaceae</taxon>
        <taxon>Phytophthora</taxon>
    </lineage>
</organism>
<dbReference type="EMBL" id="NBNE01005252">
    <property type="protein sequence ID" value="OWZ03916.1"/>
    <property type="molecule type" value="Genomic_DNA"/>
</dbReference>
<evidence type="ECO:0008006" key="3">
    <source>
        <dbReference type="Google" id="ProtNLM"/>
    </source>
</evidence>
<evidence type="ECO:0000313" key="2">
    <source>
        <dbReference type="Proteomes" id="UP000198211"/>
    </source>
</evidence>
<sequence length="118" mass="13596">MTKNSGICRVLYALLPDNYFKCKYCSPVRRQQPSSGYGNLISHLRDKHPEYEADYVAYTGSLATSLHSFDFVSDKIANIYHWMEWVVDRNMSLSEVDHPLTRSMSRLKPISSKTLKST</sequence>
<dbReference type="AlphaFoldDB" id="A0A225VE40"/>
<reference evidence="2" key="1">
    <citation type="submission" date="2017-03" db="EMBL/GenBank/DDBJ databases">
        <title>Phytopthora megakarya and P. palmivora, two closely related causual agents of cacao black pod achieved similar genome size and gene model numbers by different mechanisms.</title>
        <authorList>
            <person name="Ali S."/>
            <person name="Shao J."/>
            <person name="Larry D.J."/>
            <person name="Kronmiller B."/>
            <person name="Shen D."/>
            <person name="Strem M.D."/>
            <person name="Melnick R.L."/>
            <person name="Guiltinan M.J."/>
            <person name="Tyler B.M."/>
            <person name="Meinhardt L.W."/>
            <person name="Bailey B.A."/>
        </authorList>
    </citation>
    <scope>NUCLEOTIDE SEQUENCE [LARGE SCALE GENOMIC DNA]</scope>
    <source>
        <strain evidence="2">zdho120</strain>
    </source>
</reference>
<dbReference type="PANTHER" id="PTHR40866:SF1">
    <property type="entry name" value="BED-TYPE DOMAIN-CONTAINING PROTEIN"/>
    <property type="match status" value="1"/>
</dbReference>
<name>A0A225VE40_9STRA</name>
<comment type="caution">
    <text evidence="1">The sequence shown here is derived from an EMBL/GenBank/DDBJ whole genome shotgun (WGS) entry which is preliminary data.</text>
</comment>
<accession>A0A225VE40</accession>
<dbReference type="OrthoDB" id="90946at2759"/>
<evidence type="ECO:0000313" key="1">
    <source>
        <dbReference type="EMBL" id="OWZ03916.1"/>
    </source>
</evidence>
<gene>
    <name evidence="1" type="ORF">PHMEG_00024275</name>
</gene>
<dbReference type="Proteomes" id="UP000198211">
    <property type="component" value="Unassembled WGS sequence"/>
</dbReference>
<dbReference type="PANTHER" id="PTHR40866">
    <property type="entry name" value="BED-TYPE DOMAIN-CONTAINING PROTEIN"/>
    <property type="match status" value="1"/>
</dbReference>